<dbReference type="OrthoDB" id="5654423at2"/>
<dbReference type="Proteomes" id="UP000054742">
    <property type="component" value="Unassembled WGS sequence"/>
</dbReference>
<evidence type="ECO:0000256" key="1">
    <source>
        <dbReference type="SAM" id="MobiDB-lite"/>
    </source>
</evidence>
<dbReference type="AlphaFoldDB" id="A0A0W0SNT3"/>
<proteinExistence type="predicted"/>
<reference evidence="2 3" key="1">
    <citation type="submission" date="2015-11" db="EMBL/GenBank/DDBJ databases">
        <title>Genomic analysis of 38 Legionella species identifies large and diverse effector repertoires.</title>
        <authorList>
            <person name="Burstein D."/>
            <person name="Amaro F."/>
            <person name="Zusman T."/>
            <person name="Lifshitz Z."/>
            <person name="Cohen O."/>
            <person name="Gilbert J.A."/>
            <person name="Pupko T."/>
            <person name="Shuman H.A."/>
            <person name="Segal G."/>
        </authorList>
    </citation>
    <scope>NUCLEOTIDE SEQUENCE [LARGE SCALE GENOMIC DNA]</scope>
    <source>
        <strain evidence="2 3">ATCC 43878</strain>
    </source>
</reference>
<feature type="compositionally biased region" description="Polar residues" evidence="1">
    <location>
        <begin position="215"/>
        <end position="230"/>
    </location>
</feature>
<comment type="caution">
    <text evidence="2">The sequence shown here is derived from an EMBL/GenBank/DDBJ whole genome shotgun (WGS) entry which is preliminary data.</text>
</comment>
<keyword evidence="3" id="KW-1185">Reference proteome</keyword>
<sequence length="370" mass="41966">MPKYLMLDHGGVLDGAVLDDISTINENDDLVLEYFDWGGAQVLKNGVNIVGTINRLVKHYGYEVVFHSKNIEDDQIKILKQLQQACIEKGLKFPEVHAMAVYDKKRYENHSSDAPAKILRQDGILFAGWGKDDLNGKASVRRALEQLLGIREEDRRNHIVFDDGKPNVDTPIEEGYQAYLIGKEQGQKTLDEALEEVILEAKFEAKQEVDETVGKPSQHQVKENSASVKSSEIPAAPLEQLRKDLIKKIDDYLEWRENKDSDDGRGYKLGLFTKLRHYTEFGKLRAENLRTTLSTANSENLIATLQQHLQMDSKLNNHSLDTYLLEAVAQHATLFNIMKDINLGGKKGREELRELVQDYPAKVSMNSSFI</sequence>
<dbReference type="PATRIC" id="fig|29422.6.peg.1336"/>
<dbReference type="EMBL" id="LNXV01000008">
    <property type="protein sequence ID" value="KTC85046.1"/>
    <property type="molecule type" value="Genomic_DNA"/>
</dbReference>
<organism evidence="2 3">
    <name type="scientific">Legionella brunensis</name>
    <dbReference type="NCBI Taxonomy" id="29422"/>
    <lineage>
        <taxon>Bacteria</taxon>
        <taxon>Pseudomonadati</taxon>
        <taxon>Pseudomonadota</taxon>
        <taxon>Gammaproteobacteria</taxon>
        <taxon>Legionellales</taxon>
        <taxon>Legionellaceae</taxon>
        <taxon>Legionella</taxon>
    </lineage>
</organism>
<protein>
    <submittedName>
        <fullName evidence="2">Uncharacterized protein</fullName>
    </submittedName>
</protein>
<evidence type="ECO:0000313" key="2">
    <source>
        <dbReference type="EMBL" id="KTC85046.1"/>
    </source>
</evidence>
<evidence type="ECO:0000313" key="3">
    <source>
        <dbReference type="Proteomes" id="UP000054742"/>
    </source>
</evidence>
<dbReference type="STRING" id="29422.Lbru_1261"/>
<feature type="region of interest" description="Disordered" evidence="1">
    <location>
        <begin position="210"/>
        <end position="231"/>
    </location>
</feature>
<gene>
    <name evidence="2" type="ORF">Lbru_1261</name>
</gene>
<accession>A0A0W0SNT3</accession>
<name>A0A0W0SNT3_9GAMM</name>
<dbReference type="RefSeq" id="WP_058441330.1">
    <property type="nucleotide sequence ID" value="NZ_CAAAHU010000006.1"/>
</dbReference>